<evidence type="ECO:0000313" key="2">
    <source>
        <dbReference type="Proteomes" id="UP001497522"/>
    </source>
</evidence>
<evidence type="ECO:0000313" key="1">
    <source>
        <dbReference type="EMBL" id="CAK9875300.1"/>
    </source>
</evidence>
<name>A0ABP1BI67_9BRYO</name>
<protein>
    <submittedName>
        <fullName evidence="1">Uncharacterized protein</fullName>
    </submittedName>
</protein>
<dbReference type="PANTHER" id="PTHR34213">
    <property type="entry name" value="NUCLEAR TRANSPORT FACTOR 2 (NTF2) FAMILY PROTEIN"/>
    <property type="match status" value="1"/>
</dbReference>
<accession>A0ABP1BI67</accession>
<reference evidence="1" key="1">
    <citation type="submission" date="2024-03" db="EMBL/GenBank/DDBJ databases">
        <authorList>
            <consortium name="ELIXIR-Norway"/>
            <consortium name="Elixir Norway"/>
        </authorList>
    </citation>
    <scope>NUCLEOTIDE SEQUENCE</scope>
</reference>
<keyword evidence="2" id="KW-1185">Reference proteome</keyword>
<proteinExistence type="predicted"/>
<gene>
    <name evidence="1" type="ORF">CSSPJE1EN2_LOCUS17549</name>
</gene>
<sequence length="169" mass="18635">MVLSLPALAQTAALRLRSYPRGFPSIPTRGLFVQLPTMAATSPARVPAAKNFDQVETSSSQSKPEQKLGNVSAIIIPHLFKLYDCTATAADYEIYAPRTVFEDPLTIRYLIHLILSVQCETDKITILLHTKDLKNNLPEVSQIFKEAQIVECTITEEETAPGSGGIRIH</sequence>
<dbReference type="EMBL" id="OZ023705">
    <property type="protein sequence ID" value="CAK9875300.1"/>
    <property type="molecule type" value="Genomic_DNA"/>
</dbReference>
<organism evidence="1 2">
    <name type="scientific">Sphagnum jensenii</name>
    <dbReference type="NCBI Taxonomy" id="128206"/>
    <lineage>
        <taxon>Eukaryota</taxon>
        <taxon>Viridiplantae</taxon>
        <taxon>Streptophyta</taxon>
        <taxon>Embryophyta</taxon>
        <taxon>Bryophyta</taxon>
        <taxon>Sphagnophytina</taxon>
        <taxon>Sphagnopsida</taxon>
        <taxon>Sphagnales</taxon>
        <taxon>Sphagnaceae</taxon>
        <taxon>Sphagnum</taxon>
    </lineage>
</organism>
<dbReference type="Proteomes" id="UP001497522">
    <property type="component" value="Chromosome 4"/>
</dbReference>
<dbReference type="PANTHER" id="PTHR34213:SF2">
    <property type="entry name" value="NUCLEAR TRANSPORT FACTOR 2 (NTF2) FAMILY PROTEIN"/>
    <property type="match status" value="1"/>
</dbReference>